<evidence type="ECO:0000259" key="1">
    <source>
        <dbReference type="Pfam" id="PF05685"/>
    </source>
</evidence>
<dbReference type="Gene3D" id="3.90.1570.10">
    <property type="entry name" value="tt1808, chain A"/>
    <property type="match status" value="1"/>
</dbReference>
<proteinExistence type="predicted"/>
<evidence type="ECO:0000313" key="3">
    <source>
        <dbReference type="Proteomes" id="UP000778578"/>
    </source>
</evidence>
<dbReference type="Proteomes" id="UP000778578">
    <property type="component" value="Unassembled WGS sequence"/>
</dbReference>
<protein>
    <submittedName>
        <fullName evidence="2">Uma2 family endonuclease</fullName>
    </submittedName>
</protein>
<keyword evidence="3" id="KW-1185">Reference proteome</keyword>
<gene>
    <name evidence="2" type="ORF">K7862_19305</name>
</gene>
<keyword evidence="2" id="KW-0378">Hydrolase</keyword>
<dbReference type="SUPFAM" id="SSF52980">
    <property type="entry name" value="Restriction endonuclease-like"/>
    <property type="match status" value="1"/>
</dbReference>
<dbReference type="EMBL" id="JAINZZ010000023">
    <property type="protein sequence ID" value="MBY8879769.1"/>
    <property type="molecule type" value="Genomic_DNA"/>
</dbReference>
<dbReference type="PANTHER" id="PTHR34107">
    <property type="entry name" value="SLL0198 PROTEIN-RELATED"/>
    <property type="match status" value="1"/>
</dbReference>
<evidence type="ECO:0000313" key="2">
    <source>
        <dbReference type="EMBL" id="MBY8879769.1"/>
    </source>
</evidence>
<keyword evidence="2" id="KW-0255">Endonuclease</keyword>
<sequence>MDYARMRAVAEELSKHTPDYFRGYEIRIDGIIMMVPPSRPHERTALRIRQQLDHQLPAQLVAHTGGEVEDASIGRLRRPDVIVVPDAAFEEDTMEPFHPEDVVLVVEIVSPSNDTSDYVEKVRDYAAMGIGLYLLVDPRKGTLTVFTDPGGSPDGPRYHGQHDYAFGDDVAVGPWTLSTSGLRPYPAAR</sequence>
<dbReference type="PANTHER" id="PTHR34107:SF2">
    <property type="entry name" value="SLL0888 PROTEIN"/>
    <property type="match status" value="1"/>
</dbReference>
<dbReference type="RefSeq" id="WP_222964117.1">
    <property type="nucleotide sequence ID" value="NZ_JAINZZ010000023.1"/>
</dbReference>
<dbReference type="Pfam" id="PF05685">
    <property type="entry name" value="Uma2"/>
    <property type="match status" value="1"/>
</dbReference>
<dbReference type="InterPro" id="IPR012296">
    <property type="entry name" value="Nuclease_put_TT1808"/>
</dbReference>
<dbReference type="GO" id="GO:0004519">
    <property type="term" value="F:endonuclease activity"/>
    <property type="evidence" value="ECO:0007669"/>
    <property type="project" value="UniProtKB-KW"/>
</dbReference>
<organism evidence="2 3">
    <name type="scientific">Actinacidiphila acidipaludis</name>
    <dbReference type="NCBI Taxonomy" id="2873382"/>
    <lineage>
        <taxon>Bacteria</taxon>
        <taxon>Bacillati</taxon>
        <taxon>Actinomycetota</taxon>
        <taxon>Actinomycetes</taxon>
        <taxon>Kitasatosporales</taxon>
        <taxon>Streptomycetaceae</taxon>
        <taxon>Actinacidiphila</taxon>
    </lineage>
</organism>
<comment type="caution">
    <text evidence="2">The sequence shown here is derived from an EMBL/GenBank/DDBJ whole genome shotgun (WGS) entry which is preliminary data.</text>
</comment>
<feature type="domain" description="Putative restriction endonuclease" evidence="1">
    <location>
        <begin position="24"/>
        <end position="158"/>
    </location>
</feature>
<accession>A0ABS7QAL2</accession>
<dbReference type="InterPro" id="IPR011335">
    <property type="entry name" value="Restrct_endonuc-II-like"/>
</dbReference>
<dbReference type="InterPro" id="IPR008538">
    <property type="entry name" value="Uma2"/>
</dbReference>
<dbReference type="CDD" id="cd06260">
    <property type="entry name" value="DUF820-like"/>
    <property type="match status" value="1"/>
</dbReference>
<name>A0ABS7QAL2_9ACTN</name>
<keyword evidence="2" id="KW-0540">Nuclease</keyword>
<reference evidence="2 3" key="1">
    <citation type="submission" date="2021-08" db="EMBL/GenBank/DDBJ databases">
        <title>WGS of actinomycetes from Thailand.</title>
        <authorList>
            <person name="Thawai C."/>
        </authorList>
    </citation>
    <scope>NUCLEOTIDE SEQUENCE [LARGE SCALE GENOMIC DNA]</scope>
    <source>
        <strain evidence="2 3">PLK6-54</strain>
    </source>
</reference>